<evidence type="ECO:0000256" key="1">
    <source>
        <dbReference type="ARBA" id="ARBA00022801"/>
    </source>
</evidence>
<dbReference type="Proteomes" id="UP001642464">
    <property type="component" value="Unassembled WGS sequence"/>
</dbReference>
<dbReference type="CDD" id="cd16295">
    <property type="entry name" value="TTHA0252-CPSF-like_MBL-fold"/>
    <property type="match status" value="1"/>
</dbReference>
<dbReference type="InterPro" id="IPR022712">
    <property type="entry name" value="Beta_Casp"/>
</dbReference>
<proteinExistence type="predicted"/>
<feature type="domain" description="Beta-Casp" evidence="3">
    <location>
        <begin position="252"/>
        <end position="377"/>
    </location>
</feature>
<dbReference type="PANTHER" id="PTHR11203">
    <property type="entry name" value="CLEAVAGE AND POLYADENYLATION SPECIFICITY FACTOR FAMILY MEMBER"/>
    <property type="match status" value="1"/>
</dbReference>
<dbReference type="Pfam" id="PF10996">
    <property type="entry name" value="Beta-Casp"/>
    <property type="match status" value="1"/>
</dbReference>
<protein>
    <submittedName>
        <fullName evidence="4">Ribonuclease TTHA0252</fullName>
    </submittedName>
</protein>
<dbReference type="InterPro" id="IPR001279">
    <property type="entry name" value="Metallo-B-lactamas"/>
</dbReference>
<dbReference type="InterPro" id="IPR036866">
    <property type="entry name" value="RibonucZ/Hydroxyglut_hydro"/>
</dbReference>
<dbReference type="Gene3D" id="3.60.15.10">
    <property type="entry name" value="Ribonuclease Z/Hydroxyacylglutathione hydrolase-like"/>
    <property type="match status" value="1"/>
</dbReference>
<evidence type="ECO:0000259" key="3">
    <source>
        <dbReference type="SMART" id="SM01027"/>
    </source>
</evidence>
<dbReference type="Gene3D" id="3.40.50.10890">
    <property type="match status" value="1"/>
</dbReference>
<dbReference type="SMART" id="SM01027">
    <property type="entry name" value="Beta-Casp"/>
    <property type="match status" value="1"/>
</dbReference>
<name>A0ABP0IXM4_9DINO</name>
<evidence type="ECO:0000313" key="5">
    <source>
        <dbReference type="Proteomes" id="UP001642464"/>
    </source>
</evidence>
<feature type="domain" description="Metallo-beta-lactamase" evidence="2">
    <location>
        <begin position="13"/>
        <end position="247"/>
    </location>
</feature>
<dbReference type="InterPro" id="IPR050698">
    <property type="entry name" value="MBL"/>
</dbReference>
<comment type="caution">
    <text evidence="4">The sequence shown here is derived from an EMBL/GenBank/DDBJ whole genome shotgun (WGS) entry which is preliminary data.</text>
</comment>
<dbReference type="SUPFAM" id="SSF56281">
    <property type="entry name" value="Metallo-hydrolase/oxidoreductase"/>
    <property type="match status" value="1"/>
</dbReference>
<dbReference type="SMART" id="SM00849">
    <property type="entry name" value="Lactamase_B"/>
    <property type="match status" value="1"/>
</dbReference>
<dbReference type="PANTHER" id="PTHR11203:SF37">
    <property type="entry name" value="INTEGRATOR COMPLEX SUBUNIT 11"/>
    <property type="match status" value="1"/>
</dbReference>
<dbReference type="Pfam" id="PF07521">
    <property type="entry name" value="RMMBL"/>
    <property type="match status" value="1"/>
</dbReference>
<keyword evidence="1" id="KW-0378">Hydrolase</keyword>
<evidence type="ECO:0000313" key="4">
    <source>
        <dbReference type="EMBL" id="CAK9006854.1"/>
    </source>
</evidence>
<dbReference type="Pfam" id="PF00753">
    <property type="entry name" value="Lactamase_B"/>
    <property type="match status" value="1"/>
</dbReference>
<dbReference type="EMBL" id="CAXAMM010005327">
    <property type="protein sequence ID" value="CAK9006854.1"/>
    <property type="molecule type" value="Genomic_DNA"/>
</dbReference>
<accession>A0ABP0IXM4</accession>
<sequence length="466" mass="52465">MRITFLGAAGEVTGSQHLIETSSRRILLDCGMFQGPRAEARRKNEDLHCQPKSLDAVILSHAHIDHSGRLPQLYRDGYRGPVFCTEATADIAELMLLDSAKIQVEDARYLRRRLKPGHPSVEPLYTEEDVDGIMRSFEPFGFGEWHTLGTDVRLRFQPAGHILGSAIVELEVIDDGEWRRVVFTGDLGRRGMPLLVDPVPVEGADVLICEATYGGSVHPGSRNLEEELREILQATCEQQGRVVIPAFSLGRTQQVVYFLNEMFNAGSLPRMPIFVDSPLATRLTKIFRRYNEILNADVQETLLSDDDPFGFESLTYVRNQSESMALNDRKDSFVVISAGGMCEGGRVVHHLRHTVSEERNTIVLMGYQAPHTLGRQLADQRPYVKIFDREQPLRAKVVEIDGLSAHADATDFRWWFEQSTQQGHFGEAYLVHGEERSLEAMSGAIRDFVDVDPVIPQFRQTVTVSY</sequence>
<organism evidence="4 5">
    <name type="scientific">Durusdinium trenchii</name>
    <dbReference type="NCBI Taxonomy" id="1381693"/>
    <lineage>
        <taxon>Eukaryota</taxon>
        <taxon>Sar</taxon>
        <taxon>Alveolata</taxon>
        <taxon>Dinophyceae</taxon>
        <taxon>Suessiales</taxon>
        <taxon>Symbiodiniaceae</taxon>
        <taxon>Durusdinium</taxon>
    </lineage>
</organism>
<reference evidence="4 5" key="1">
    <citation type="submission" date="2024-02" db="EMBL/GenBank/DDBJ databases">
        <authorList>
            <person name="Chen Y."/>
            <person name="Shah S."/>
            <person name="Dougan E. K."/>
            <person name="Thang M."/>
            <person name="Chan C."/>
        </authorList>
    </citation>
    <scope>NUCLEOTIDE SEQUENCE [LARGE SCALE GENOMIC DNA]</scope>
</reference>
<evidence type="ECO:0000259" key="2">
    <source>
        <dbReference type="SMART" id="SM00849"/>
    </source>
</evidence>
<keyword evidence="5" id="KW-1185">Reference proteome</keyword>
<dbReference type="InterPro" id="IPR011108">
    <property type="entry name" value="RMMBL"/>
</dbReference>
<gene>
    <name evidence="4" type="ORF">SCF082_LOCUS9203</name>
</gene>